<evidence type="ECO:0000256" key="1">
    <source>
        <dbReference type="ARBA" id="ARBA00004418"/>
    </source>
</evidence>
<dbReference type="FunFam" id="2.60.40.420:FF:000040">
    <property type="entry name" value="Azurin"/>
    <property type="match status" value="1"/>
</dbReference>
<keyword evidence="5" id="KW-0249">Electron transport</keyword>
<evidence type="ECO:0000256" key="3">
    <source>
        <dbReference type="ARBA" id="ARBA00022723"/>
    </source>
</evidence>
<dbReference type="PANTHER" id="PTHR38439:SF2">
    <property type="entry name" value="OUTER MEMBRANE PROTEIN H.8"/>
    <property type="match status" value="1"/>
</dbReference>
<name>A0A484P7M6_9ZZZZ</name>
<protein>
    <submittedName>
        <fullName evidence="8">Azurin</fullName>
    </submittedName>
</protein>
<dbReference type="NCBIfam" id="TIGR02695">
    <property type="entry name" value="azurin"/>
    <property type="match status" value="1"/>
</dbReference>
<dbReference type="Pfam" id="PF00127">
    <property type="entry name" value="Copper-bind"/>
    <property type="match status" value="1"/>
</dbReference>
<evidence type="ECO:0000256" key="4">
    <source>
        <dbReference type="ARBA" id="ARBA00022764"/>
    </source>
</evidence>
<evidence type="ECO:0000313" key="8">
    <source>
        <dbReference type="EMBL" id="VFR20840.1"/>
    </source>
</evidence>
<dbReference type="GO" id="GO:0042597">
    <property type="term" value="C:periplasmic space"/>
    <property type="evidence" value="ECO:0007669"/>
    <property type="project" value="UniProtKB-SubCell"/>
</dbReference>
<dbReference type="InterPro" id="IPR028871">
    <property type="entry name" value="BlueCu_1_BS"/>
</dbReference>
<organism evidence="8">
    <name type="scientific">plant metagenome</name>
    <dbReference type="NCBI Taxonomy" id="1297885"/>
    <lineage>
        <taxon>unclassified sequences</taxon>
        <taxon>metagenomes</taxon>
        <taxon>organismal metagenomes</taxon>
    </lineage>
</organism>
<dbReference type="GO" id="GO:0005507">
    <property type="term" value="F:copper ion binding"/>
    <property type="evidence" value="ECO:0007669"/>
    <property type="project" value="InterPro"/>
</dbReference>
<dbReference type="PANTHER" id="PTHR38439">
    <property type="entry name" value="AURACYANIN-B"/>
    <property type="match status" value="1"/>
</dbReference>
<feature type="domain" description="Blue (type 1) copper" evidence="7">
    <location>
        <begin position="49"/>
        <end position="174"/>
    </location>
</feature>
<gene>
    <name evidence="8" type="ORF">AMP9_3816</name>
    <name evidence="9" type="ORF">BRI6_3884</name>
</gene>
<evidence type="ECO:0000256" key="2">
    <source>
        <dbReference type="ARBA" id="ARBA00022448"/>
    </source>
</evidence>
<evidence type="ECO:0000256" key="5">
    <source>
        <dbReference type="ARBA" id="ARBA00022982"/>
    </source>
</evidence>
<dbReference type="SUPFAM" id="SSF49503">
    <property type="entry name" value="Cupredoxins"/>
    <property type="match status" value="1"/>
</dbReference>
<keyword evidence="3" id="KW-0479">Metal-binding</keyword>
<evidence type="ECO:0000313" key="9">
    <source>
        <dbReference type="EMBL" id="VFR53367.1"/>
    </source>
</evidence>
<dbReference type="AlphaFoldDB" id="A0A484P7M6"/>
<dbReference type="Gene3D" id="2.60.40.420">
    <property type="entry name" value="Cupredoxins - blue copper proteins"/>
    <property type="match status" value="1"/>
</dbReference>
<dbReference type="InterPro" id="IPR000923">
    <property type="entry name" value="BlueCu_1"/>
</dbReference>
<dbReference type="GO" id="GO:0009055">
    <property type="term" value="F:electron transfer activity"/>
    <property type="evidence" value="ECO:0007669"/>
    <property type="project" value="InterPro"/>
</dbReference>
<dbReference type="InterPro" id="IPR050845">
    <property type="entry name" value="Cu-binding_ET"/>
</dbReference>
<dbReference type="EMBL" id="CAADHY010000015">
    <property type="protein sequence ID" value="VFR20840.1"/>
    <property type="molecule type" value="Genomic_DNA"/>
</dbReference>
<evidence type="ECO:0000259" key="7">
    <source>
        <dbReference type="Pfam" id="PF00127"/>
    </source>
</evidence>
<dbReference type="CDD" id="cd13922">
    <property type="entry name" value="Azurin"/>
    <property type="match status" value="1"/>
</dbReference>
<dbReference type="InterPro" id="IPR014068">
    <property type="entry name" value="Azurin"/>
</dbReference>
<keyword evidence="2" id="KW-0813">Transport</keyword>
<keyword evidence="4" id="KW-0574">Periplasm</keyword>
<keyword evidence="6" id="KW-0186">Copper</keyword>
<proteinExistence type="predicted"/>
<accession>A0A484P7M6</accession>
<dbReference type="InterPro" id="IPR008972">
    <property type="entry name" value="Cupredoxin"/>
</dbReference>
<sequence length="176" mass="19061">MILRKASVRGACSNGTVIYFFMPLEHPIMRRIAAAALLFACSTPLWAAQCEQVIESNDAMQFNVKDVTVDKSCKTFTVTLKHTGKLPRNAMGHNWVLTKQSDMQGAATAGIAAGLNNDYVKQGDERVLAHTKVIGGGETATVTFDVAKLKAGETYAYFCSFPGHWAIMKGTLKLGS</sequence>
<reference evidence="8" key="1">
    <citation type="submission" date="2019-03" db="EMBL/GenBank/DDBJ databases">
        <authorList>
            <person name="Danneels B."/>
        </authorList>
    </citation>
    <scope>NUCLEOTIDE SEQUENCE</scope>
</reference>
<dbReference type="PROSITE" id="PS00196">
    <property type="entry name" value="COPPER_BLUE"/>
    <property type="match status" value="1"/>
</dbReference>
<evidence type="ECO:0000256" key="6">
    <source>
        <dbReference type="ARBA" id="ARBA00023008"/>
    </source>
</evidence>
<comment type="subcellular location">
    <subcellularLocation>
        <location evidence="1">Periplasm</location>
    </subcellularLocation>
</comment>
<dbReference type="EMBL" id="CAADII010000009">
    <property type="protein sequence ID" value="VFR53367.1"/>
    <property type="molecule type" value="Genomic_DNA"/>
</dbReference>